<dbReference type="GO" id="GO:0048471">
    <property type="term" value="C:perinuclear region of cytoplasm"/>
    <property type="evidence" value="ECO:0007669"/>
    <property type="project" value="TreeGrafter"/>
</dbReference>
<dbReference type="OMA" id="EAHINMN"/>
<dbReference type="InterPro" id="IPR032675">
    <property type="entry name" value="LRR_dom_sf"/>
</dbReference>
<gene>
    <name evidence="2" type="ORF">KFE25_010217</name>
</gene>
<dbReference type="GO" id="GO:0005096">
    <property type="term" value="F:GTPase activator activity"/>
    <property type="evidence" value="ECO:0007669"/>
    <property type="project" value="InterPro"/>
</dbReference>
<dbReference type="Proteomes" id="UP000751190">
    <property type="component" value="Unassembled WGS sequence"/>
</dbReference>
<dbReference type="SUPFAM" id="SSF52047">
    <property type="entry name" value="RNI-like"/>
    <property type="match status" value="1"/>
</dbReference>
<dbReference type="GO" id="GO:0005634">
    <property type="term" value="C:nucleus"/>
    <property type="evidence" value="ECO:0007669"/>
    <property type="project" value="TreeGrafter"/>
</dbReference>
<proteinExistence type="predicted"/>
<dbReference type="GO" id="GO:0031267">
    <property type="term" value="F:small GTPase binding"/>
    <property type="evidence" value="ECO:0007669"/>
    <property type="project" value="TreeGrafter"/>
</dbReference>
<dbReference type="Gene3D" id="3.80.10.10">
    <property type="entry name" value="Ribonuclease Inhibitor"/>
    <property type="match status" value="2"/>
</dbReference>
<sequence length="488" mass="49324">MFTPRACSSPTSGFSSDDDQAHAGVQLATGAEEYMRTCSVLQITPCGRWHRALTGALAECAIPHYGIGPRGAVAVGASLNVNEVLLEVTLSDNRLGAEGAGVVASALLCNSTLRVLTLDQNAIGSEGCEALARGITGSSRLLALSLAANGLGDDGVRALLAPLCEGAPLSLRSLNLSENGITPVGARELVRALHDEAAEGSVLLQTLDLRWNQLGAVGTAALAHGLLAPTSAPRASIEELALSWNAIGDEGARHLAAVLPRAPTLRALWLENNGIGAPGALALAAALATLGGAGGERAAGGGVEAVGGGGCARLELLSLCVNPIGRQGLRVLAEGVEAAQPACPLRELRSDGCGVLADEPLLARLDAAVHALSGQTGATGARGQPPPAWLEEQLCVLRLKAAPTRALKATANAAPRAAQPRATRGGGAPPARRTSRPQPSDGAEGWDWRARTDTTRSLGGSGHASSSALARAGLLVGAQRGFKAKAAA</sequence>
<dbReference type="Pfam" id="PF13516">
    <property type="entry name" value="LRR_6"/>
    <property type="match status" value="6"/>
</dbReference>
<dbReference type="PANTHER" id="PTHR24113">
    <property type="entry name" value="RAN GTPASE-ACTIVATING PROTEIN 1"/>
    <property type="match status" value="1"/>
</dbReference>
<name>A0A8J5XKU9_DIALT</name>
<dbReference type="InterPro" id="IPR001611">
    <property type="entry name" value="Leu-rich_rpt"/>
</dbReference>
<dbReference type="GO" id="GO:0006913">
    <property type="term" value="P:nucleocytoplasmic transport"/>
    <property type="evidence" value="ECO:0007669"/>
    <property type="project" value="TreeGrafter"/>
</dbReference>
<feature type="region of interest" description="Disordered" evidence="1">
    <location>
        <begin position="407"/>
        <end position="466"/>
    </location>
</feature>
<comment type="caution">
    <text evidence="2">The sequence shown here is derived from an EMBL/GenBank/DDBJ whole genome shotgun (WGS) entry which is preliminary data.</text>
</comment>
<evidence type="ECO:0000313" key="2">
    <source>
        <dbReference type="EMBL" id="KAG8464849.1"/>
    </source>
</evidence>
<dbReference type="OrthoDB" id="120976at2759"/>
<organism evidence="2 3">
    <name type="scientific">Diacronema lutheri</name>
    <name type="common">Unicellular marine alga</name>
    <name type="synonym">Monochrysis lutheri</name>
    <dbReference type="NCBI Taxonomy" id="2081491"/>
    <lineage>
        <taxon>Eukaryota</taxon>
        <taxon>Haptista</taxon>
        <taxon>Haptophyta</taxon>
        <taxon>Pavlovophyceae</taxon>
        <taxon>Pavlovales</taxon>
        <taxon>Pavlovaceae</taxon>
        <taxon>Diacronema</taxon>
    </lineage>
</organism>
<accession>A0A8J5XKU9</accession>
<dbReference type="EMBL" id="JAGTXO010000012">
    <property type="protein sequence ID" value="KAG8464849.1"/>
    <property type="molecule type" value="Genomic_DNA"/>
</dbReference>
<dbReference type="InterPro" id="IPR027038">
    <property type="entry name" value="RanGap"/>
</dbReference>
<feature type="compositionally biased region" description="Low complexity" evidence="1">
    <location>
        <begin position="407"/>
        <end position="423"/>
    </location>
</feature>
<evidence type="ECO:0000256" key="1">
    <source>
        <dbReference type="SAM" id="MobiDB-lite"/>
    </source>
</evidence>
<dbReference type="GO" id="GO:0005829">
    <property type="term" value="C:cytosol"/>
    <property type="evidence" value="ECO:0007669"/>
    <property type="project" value="TreeGrafter"/>
</dbReference>
<dbReference type="PANTHER" id="PTHR24113:SF15">
    <property type="entry name" value="NACHT DOMAIN-CONTAINING PROTEIN"/>
    <property type="match status" value="1"/>
</dbReference>
<keyword evidence="3" id="KW-1185">Reference proteome</keyword>
<reference evidence="2" key="1">
    <citation type="submission" date="2021-05" db="EMBL/GenBank/DDBJ databases">
        <title>The genome of the haptophyte Pavlova lutheri (Diacronema luteri, Pavlovales) - a model for lipid biosynthesis in eukaryotic algae.</title>
        <authorList>
            <person name="Hulatt C.J."/>
            <person name="Posewitz M.C."/>
        </authorList>
    </citation>
    <scope>NUCLEOTIDE SEQUENCE</scope>
    <source>
        <strain evidence="2">NIVA-4/92</strain>
    </source>
</reference>
<dbReference type="AlphaFoldDB" id="A0A8J5XKU9"/>
<evidence type="ECO:0000313" key="3">
    <source>
        <dbReference type="Proteomes" id="UP000751190"/>
    </source>
</evidence>
<dbReference type="SMART" id="SM00368">
    <property type="entry name" value="LRR_RI"/>
    <property type="match status" value="8"/>
</dbReference>
<protein>
    <submittedName>
        <fullName evidence="2">Uncharacterized protein</fullName>
    </submittedName>
</protein>